<accession>A0A1T2KVH4</accession>
<dbReference type="AlphaFoldDB" id="A0A1T2KVH4"/>
<evidence type="ECO:0000313" key="1">
    <source>
        <dbReference type="EMBL" id="OOZ36740.1"/>
    </source>
</evidence>
<dbReference type="InterPro" id="IPR013785">
    <property type="entry name" value="Aldolase_TIM"/>
</dbReference>
<dbReference type="Gene3D" id="3.20.20.70">
    <property type="entry name" value="Aldolase class I"/>
    <property type="match status" value="1"/>
</dbReference>
<gene>
    <name evidence="1" type="ORF">BOW52_10600</name>
</gene>
<name>A0A1T2KVH4_9GAMM</name>
<dbReference type="Proteomes" id="UP000190198">
    <property type="component" value="Unassembled WGS sequence"/>
</dbReference>
<organism evidence="1 2">
    <name type="scientific">Solemya elarraichensis gill symbiont</name>
    <dbReference type="NCBI Taxonomy" id="1918949"/>
    <lineage>
        <taxon>Bacteria</taxon>
        <taxon>Pseudomonadati</taxon>
        <taxon>Pseudomonadota</taxon>
        <taxon>Gammaproteobacteria</taxon>
        <taxon>sulfur-oxidizing symbionts</taxon>
    </lineage>
</organism>
<sequence length="59" mass="6368">MGILPYYLHQLDPVSGTHTFAVSDAEAIGIYTELLARLPGYLAPKLVREQAGALSKTPL</sequence>
<proteinExistence type="predicted"/>
<keyword evidence="2" id="KW-1185">Reference proteome</keyword>
<reference evidence="1 2" key="1">
    <citation type="submission" date="2016-11" db="EMBL/GenBank/DDBJ databases">
        <title>Mixed transmission modes and dynamic genome evolution in an obligate animal-bacterial symbiosis.</title>
        <authorList>
            <person name="Russell S.L."/>
            <person name="Corbett-Detig R.B."/>
            <person name="Cavanaugh C.M."/>
        </authorList>
    </citation>
    <scope>NUCLEOTIDE SEQUENCE [LARGE SCALE GENOMIC DNA]</scope>
    <source>
        <strain evidence="1">Sp-SM6</strain>
    </source>
</reference>
<dbReference type="EMBL" id="MPRK01000312">
    <property type="protein sequence ID" value="OOZ36740.1"/>
    <property type="molecule type" value="Genomic_DNA"/>
</dbReference>
<protein>
    <submittedName>
        <fullName evidence="1">Uncharacterized protein</fullName>
    </submittedName>
</protein>
<comment type="caution">
    <text evidence="1">The sequence shown here is derived from an EMBL/GenBank/DDBJ whole genome shotgun (WGS) entry which is preliminary data.</text>
</comment>
<evidence type="ECO:0000313" key="2">
    <source>
        <dbReference type="Proteomes" id="UP000190198"/>
    </source>
</evidence>